<dbReference type="Pfam" id="PF04773">
    <property type="entry name" value="FecR"/>
    <property type="match status" value="1"/>
</dbReference>
<dbReference type="Proteomes" id="UP001236663">
    <property type="component" value="Unassembled WGS sequence"/>
</dbReference>
<dbReference type="PIRSF" id="PIRSF018266">
    <property type="entry name" value="FecR"/>
    <property type="match status" value="1"/>
</dbReference>
<evidence type="ECO:0000259" key="2">
    <source>
        <dbReference type="Pfam" id="PF16344"/>
    </source>
</evidence>
<dbReference type="Gene3D" id="2.60.120.1440">
    <property type="match status" value="1"/>
</dbReference>
<sequence>MKTKEDFLTDPEFVDWVKQPNEQLDAYWSKWMAANPEHVGELKEAREILLRVRYSEHKAPKGAREDILQGLLREPKQQATIKKNTLERQPIPGWKRIGQFHRISAILLLSFGLGWWLSPMPTETAPGAGANETVWIEKTTQPGEKLQLTLGDGSRIWLNANSRLFFPERFDSLERNVRLVGEAYFEVVKDSLRPFHVETNSLLTTVLGTTFNIRNLEGYNIDISLVSGSVKVTEKALTDTVWLEPGESLHHDGRTGRNKVSNFDSNVVLAWKEGWIRFDRASLEEVIQTLENGYGVEIEVQGTEPASWQFSGEYKEQSLKDVLRSMAYIKGFQFNIEEKVVHIKL</sequence>
<dbReference type="Gene3D" id="3.55.50.30">
    <property type="match status" value="1"/>
</dbReference>
<feature type="domain" description="FecR protein" evidence="1">
    <location>
        <begin position="139"/>
        <end position="231"/>
    </location>
</feature>
<gene>
    <name evidence="3" type="ORF">QWZ15_00180</name>
</gene>
<name>A0ABT8C0A6_9BACT</name>
<dbReference type="PANTHER" id="PTHR30273">
    <property type="entry name" value="PERIPLASMIC SIGNAL SENSOR AND SIGMA FACTOR ACTIVATOR FECR-RELATED"/>
    <property type="match status" value="1"/>
</dbReference>
<comment type="caution">
    <text evidence="3">The sequence shown here is derived from an EMBL/GenBank/DDBJ whole genome shotgun (WGS) entry which is preliminary data.</text>
</comment>
<dbReference type="InterPro" id="IPR032508">
    <property type="entry name" value="FecR_C"/>
</dbReference>
<dbReference type="InterPro" id="IPR006860">
    <property type="entry name" value="FecR"/>
</dbReference>
<dbReference type="Pfam" id="PF16344">
    <property type="entry name" value="FecR_C"/>
    <property type="match status" value="1"/>
</dbReference>
<evidence type="ECO:0000313" key="3">
    <source>
        <dbReference type="EMBL" id="MDN3686228.1"/>
    </source>
</evidence>
<dbReference type="EMBL" id="JAUFQS010000001">
    <property type="protein sequence ID" value="MDN3686228.1"/>
    <property type="molecule type" value="Genomic_DNA"/>
</dbReference>
<dbReference type="RefSeq" id="WP_163385805.1">
    <property type="nucleotide sequence ID" value="NZ_JAUFQS010000001.1"/>
</dbReference>
<evidence type="ECO:0000313" key="4">
    <source>
        <dbReference type="Proteomes" id="UP001236663"/>
    </source>
</evidence>
<accession>A0ABT8C0A6</accession>
<keyword evidence="4" id="KW-1185">Reference proteome</keyword>
<evidence type="ECO:0000259" key="1">
    <source>
        <dbReference type="Pfam" id="PF04773"/>
    </source>
</evidence>
<protein>
    <submittedName>
        <fullName evidence="3">FecR domain-containing protein</fullName>
    </submittedName>
</protein>
<dbReference type="PANTHER" id="PTHR30273:SF2">
    <property type="entry name" value="PROTEIN FECR"/>
    <property type="match status" value="1"/>
</dbReference>
<proteinExistence type="predicted"/>
<dbReference type="InterPro" id="IPR012373">
    <property type="entry name" value="Ferrdict_sens_TM"/>
</dbReference>
<reference evidence="4" key="1">
    <citation type="journal article" date="2019" name="Int. J. Syst. Evol. Microbiol.">
        <title>The Global Catalogue of Microorganisms (GCM) 10K type strain sequencing project: providing services to taxonomists for standard genome sequencing and annotation.</title>
        <authorList>
            <consortium name="The Broad Institute Genomics Platform"/>
            <consortium name="The Broad Institute Genome Sequencing Center for Infectious Disease"/>
            <person name="Wu L."/>
            <person name="Ma J."/>
        </authorList>
    </citation>
    <scope>NUCLEOTIDE SEQUENCE [LARGE SCALE GENOMIC DNA]</scope>
    <source>
        <strain evidence="4">CECT 7706</strain>
    </source>
</reference>
<organism evidence="3 4">
    <name type="scientific">Cyclobacterium jeungdonense</name>
    <dbReference type="NCBI Taxonomy" id="708087"/>
    <lineage>
        <taxon>Bacteria</taxon>
        <taxon>Pseudomonadati</taxon>
        <taxon>Bacteroidota</taxon>
        <taxon>Cytophagia</taxon>
        <taxon>Cytophagales</taxon>
        <taxon>Cyclobacteriaceae</taxon>
        <taxon>Cyclobacterium</taxon>
    </lineage>
</organism>
<feature type="domain" description="Protein FecR C-terminal" evidence="2">
    <location>
        <begin position="276"/>
        <end position="343"/>
    </location>
</feature>